<keyword evidence="4" id="KW-1185">Reference proteome</keyword>
<evidence type="ECO:0000256" key="2">
    <source>
        <dbReference type="SAM" id="Phobius"/>
    </source>
</evidence>
<evidence type="ECO:0000313" key="4">
    <source>
        <dbReference type="Proteomes" id="UP000529783"/>
    </source>
</evidence>
<feature type="region of interest" description="Disordered" evidence="1">
    <location>
        <begin position="23"/>
        <end position="52"/>
    </location>
</feature>
<keyword evidence="2" id="KW-0812">Transmembrane</keyword>
<accession>A0A7Y9ED71</accession>
<feature type="compositionally biased region" description="Pro residues" evidence="1">
    <location>
        <begin position="29"/>
        <end position="39"/>
    </location>
</feature>
<evidence type="ECO:0008006" key="5">
    <source>
        <dbReference type="Google" id="ProtNLM"/>
    </source>
</evidence>
<reference evidence="3 4" key="1">
    <citation type="submission" date="2020-07" db="EMBL/GenBank/DDBJ databases">
        <title>Sequencing the genomes of 1000 actinobacteria strains.</title>
        <authorList>
            <person name="Klenk H.-P."/>
        </authorList>
    </citation>
    <scope>NUCLEOTIDE SEQUENCE [LARGE SCALE GENOMIC DNA]</scope>
    <source>
        <strain evidence="3 4">DSM 40398</strain>
    </source>
</reference>
<feature type="transmembrane region" description="Helical" evidence="2">
    <location>
        <begin position="117"/>
        <end position="141"/>
    </location>
</feature>
<feature type="transmembrane region" description="Helical" evidence="2">
    <location>
        <begin position="153"/>
        <end position="176"/>
    </location>
</feature>
<keyword evidence="2" id="KW-1133">Transmembrane helix</keyword>
<keyword evidence="2" id="KW-0472">Membrane</keyword>
<name>A0A7Y9ED71_9ACTN</name>
<sequence>MTAQASTPDPDEVGQGINALEAYLAAQPPTQPPSEPPAQGPATDEGADGRTRRVRKLAGEVAEAHRLAELQDDDTPLLLDSGRVRKRRRKAHEASRLHKLGQDPAMRAWQAARMRRLLVAAGMVALTLALAWSTAGVQTFAAGEAKDWTPAWVFAWLVEPFMSLALLTVVGAKAYLGTRGQPINSQKLDRIEYGFLGLTLTMNAWPYLPGVADTFQVSRLVLHILGPVVAVAVVTALPIILEAFARLDHRPAHPGVTGPLTAPAYSANANTDRPAGNPPGNGVERDHVAALTILARSLIASGDLPATPSANALRQVLRCGMDTARQVRDELRGGDDRDE</sequence>
<gene>
    <name evidence="3" type="ORF">BJY14_001567</name>
</gene>
<dbReference type="RefSeq" id="WP_179842987.1">
    <property type="nucleotide sequence ID" value="NZ_JACCBA010000001.1"/>
</dbReference>
<feature type="transmembrane region" description="Helical" evidence="2">
    <location>
        <begin position="220"/>
        <end position="241"/>
    </location>
</feature>
<feature type="transmembrane region" description="Helical" evidence="2">
    <location>
        <begin position="188"/>
        <end position="208"/>
    </location>
</feature>
<protein>
    <recommendedName>
        <fullName evidence="5">Conjugal transfer protein TraI</fullName>
    </recommendedName>
</protein>
<proteinExistence type="predicted"/>
<organism evidence="3 4">
    <name type="scientific">Actinomadura luteofluorescens</name>
    <dbReference type="NCBI Taxonomy" id="46163"/>
    <lineage>
        <taxon>Bacteria</taxon>
        <taxon>Bacillati</taxon>
        <taxon>Actinomycetota</taxon>
        <taxon>Actinomycetes</taxon>
        <taxon>Streptosporangiales</taxon>
        <taxon>Thermomonosporaceae</taxon>
        <taxon>Actinomadura</taxon>
    </lineage>
</organism>
<comment type="caution">
    <text evidence="3">The sequence shown here is derived from an EMBL/GenBank/DDBJ whole genome shotgun (WGS) entry which is preliminary data.</text>
</comment>
<feature type="region of interest" description="Disordered" evidence="1">
    <location>
        <begin position="255"/>
        <end position="283"/>
    </location>
</feature>
<evidence type="ECO:0000313" key="3">
    <source>
        <dbReference type="EMBL" id="NYD45584.1"/>
    </source>
</evidence>
<dbReference type="Proteomes" id="UP000529783">
    <property type="component" value="Unassembled WGS sequence"/>
</dbReference>
<evidence type="ECO:0000256" key="1">
    <source>
        <dbReference type="SAM" id="MobiDB-lite"/>
    </source>
</evidence>
<dbReference type="AlphaFoldDB" id="A0A7Y9ED71"/>
<dbReference type="EMBL" id="JACCBA010000001">
    <property type="protein sequence ID" value="NYD45584.1"/>
    <property type="molecule type" value="Genomic_DNA"/>
</dbReference>